<evidence type="ECO:0000313" key="1">
    <source>
        <dbReference type="EMBL" id="OEK59116.1"/>
    </source>
</evidence>
<reference evidence="2" key="1">
    <citation type="submission" date="2015-11" db="EMBL/GenBank/DDBJ databases">
        <title>Genomic diversity of Staphylococcus saprophyticus strains from urinary tract infections, animal surfaces, and fermented foods.</title>
        <authorList>
            <person name="Wolfe B.E."/>
        </authorList>
    </citation>
    <scope>NUCLEOTIDE SEQUENCE [LARGE SCALE GENOMIC DNA]</scope>
    <source>
        <strain evidence="2">738_7</strain>
    </source>
</reference>
<name>A0AAP7LV24_9STAP</name>
<accession>A0AAP7LV24</accession>
<protein>
    <submittedName>
        <fullName evidence="1">Uncharacterized protein</fullName>
    </submittedName>
</protein>
<dbReference type="Proteomes" id="UP000095464">
    <property type="component" value="Unassembled WGS sequence"/>
</dbReference>
<dbReference type="RefSeq" id="WP_069854242.1">
    <property type="nucleotide sequence ID" value="NZ_LNPX01000001.1"/>
</dbReference>
<evidence type="ECO:0000313" key="2">
    <source>
        <dbReference type="Proteomes" id="UP000095464"/>
    </source>
</evidence>
<comment type="caution">
    <text evidence="1">The sequence shown here is derived from an EMBL/GenBank/DDBJ whole genome shotgun (WGS) entry which is preliminary data.</text>
</comment>
<dbReference type="AlphaFoldDB" id="A0AAP7LV24"/>
<dbReference type="EMBL" id="LNPX01000001">
    <property type="protein sequence ID" value="OEK59116.1"/>
    <property type="molecule type" value="Genomic_DNA"/>
</dbReference>
<sequence length="87" mass="9900">MFVNVYEVAREFGGHEEGGWYYDDYTCVHSHLLEADEDKNEVVDYLAKSYNKSTQGDITSVKGGVEVLVRVEDEKAESETLEVPEYS</sequence>
<gene>
    <name evidence="1" type="ORF">ASS94_00180</name>
</gene>
<proteinExistence type="predicted"/>
<organism evidence="1 2">
    <name type="scientific">Staphylococcus equorum</name>
    <dbReference type="NCBI Taxonomy" id="246432"/>
    <lineage>
        <taxon>Bacteria</taxon>
        <taxon>Bacillati</taxon>
        <taxon>Bacillota</taxon>
        <taxon>Bacilli</taxon>
        <taxon>Bacillales</taxon>
        <taxon>Staphylococcaceae</taxon>
        <taxon>Staphylococcus</taxon>
    </lineage>
</organism>